<comment type="caution">
    <text evidence="2">The sequence shown here is derived from an EMBL/GenBank/DDBJ whole genome shotgun (WGS) entry which is preliminary data.</text>
</comment>
<organism evidence="2 3">
    <name type="scientific">Pacificimonas flava</name>
    <dbReference type="NCBI Taxonomy" id="1234595"/>
    <lineage>
        <taxon>Bacteria</taxon>
        <taxon>Pseudomonadati</taxon>
        <taxon>Pseudomonadota</taxon>
        <taxon>Alphaproteobacteria</taxon>
        <taxon>Sphingomonadales</taxon>
        <taxon>Sphingosinicellaceae</taxon>
        <taxon>Pacificimonas</taxon>
    </lineage>
</organism>
<dbReference type="Proteomes" id="UP000198462">
    <property type="component" value="Unassembled WGS sequence"/>
</dbReference>
<accession>A0A219B306</accession>
<dbReference type="AlphaFoldDB" id="A0A219B306"/>
<reference evidence="3" key="1">
    <citation type="submission" date="2017-05" db="EMBL/GenBank/DDBJ databases">
        <authorList>
            <person name="Lin X."/>
        </authorList>
    </citation>
    <scope>NUCLEOTIDE SEQUENCE [LARGE SCALE GENOMIC DNA]</scope>
    <source>
        <strain evidence="3">JLT2012</strain>
    </source>
</reference>
<feature type="domain" description="Tetrapyrrole biosynthesis uroporphyrinogen III synthase" evidence="1">
    <location>
        <begin position="14"/>
        <end position="174"/>
    </location>
</feature>
<dbReference type="SUPFAM" id="SSF69618">
    <property type="entry name" value="HemD-like"/>
    <property type="match status" value="1"/>
</dbReference>
<dbReference type="InterPro" id="IPR036108">
    <property type="entry name" value="4pyrrol_syn_uPrphyn_synt_sf"/>
</dbReference>
<dbReference type="Gene3D" id="3.40.50.10090">
    <property type="match status" value="1"/>
</dbReference>
<name>A0A219B306_9SPHN</name>
<keyword evidence="3" id="KW-1185">Reference proteome</keyword>
<dbReference type="Pfam" id="PF02602">
    <property type="entry name" value="HEM4"/>
    <property type="match status" value="1"/>
</dbReference>
<protein>
    <recommendedName>
        <fullName evidence="1">Tetrapyrrole biosynthesis uroporphyrinogen III synthase domain-containing protein</fullName>
    </recommendedName>
</protein>
<proteinExistence type="predicted"/>
<dbReference type="OrthoDB" id="7424801at2"/>
<dbReference type="GO" id="GO:0004852">
    <property type="term" value="F:uroporphyrinogen-III synthase activity"/>
    <property type="evidence" value="ECO:0007669"/>
    <property type="project" value="InterPro"/>
</dbReference>
<dbReference type="InterPro" id="IPR003754">
    <property type="entry name" value="4pyrrol_synth_uPrphyn_synth"/>
</dbReference>
<gene>
    <name evidence="2" type="ORF">B5C34_04320</name>
</gene>
<sequence length="230" mass="24756">MKILLTRPRPAAEETARRLRSLGHEVTLSPLLQIEPVRWTLPAKAVQAAAATSANAFRGGVPAELKRLPLYAVGAATAEAARLAGFRHVDESAGDAASLFARLRAEAPGRLLYLSGETVSRPMPHDILHDRVVTYRAAARRLDRDAEEQLRTGTIDMALCYSARTLAHFAKECARLGIQRESLSLALLGKGDPGDLEGWRALHRPGAPTEDALFAAAHLLCEDDAEAGNG</sequence>
<evidence type="ECO:0000313" key="2">
    <source>
        <dbReference type="EMBL" id="OWV32752.1"/>
    </source>
</evidence>
<dbReference type="GO" id="GO:0033014">
    <property type="term" value="P:tetrapyrrole biosynthetic process"/>
    <property type="evidence" value="ECO:0007669"/>
    <property type="project" value="InterPro"/>
</dbReference>
<evidence type="ECO:0000259" key="1">
    <source>
        <dbReference type="Pfam" id="PF02602"/>
    </source>
</evidence>
<dbReference type="EMBL" id="NFZT01000001">
    <property type="protein sequence ID" value="OWV32752.1"/>
    <property type="molecule type" value="Genomic_DNA"/>
</dbReference>
<dbReference type="RefSeq" id="WP_088711545.1">
    <property type="nucleotide sequence ID" value="NZ_NFZT01000001.1"/>
</dbReference>
<evidence type="ECO:0000313" key="3">
    <source>
        <dbReference type="Proteomes" id="UP000198462"/>
    </source>
</evidence>